<sequence length="121" mass="12524">MRDGEGDLGAGVQQREGEAGGGHEQADHVPRAAHVDQSADDGARGHVDEVALLDRADAVPVAQDGGRGGEQQGRHADGPGRESHLTSRNACPGHRVSRYLPEYMGQCPGRCAVPGALTLVG</sequence>
<accession>A0A919UQA8</accession>
<feature type="region of interest" description="Disordered" evidence="1">
    <location>
        <begin position="1"/>
        <end position="93"/>
    </location>
</feature>
<dbReference type="EMBL" id="BOOA01000043">
    <property type="protein sequence ID" value="GIH26642.1"/>
    <property type="molecule type" value="Genomic_DNA"/>
</dbReference>
<evidence type="ECO:0000313" key="2">
    <source>
        <dbReference type="EMBL" id="GIH26642.1"/>
    </source>
</evidence>
<feature type="compositionally biased region" description="Basic and acidic residues" evidence="1">
    <location>
        <begin position="41"/>
        <end position="57"/>
    </location>
</feature>
<keyword evidence="3" id="KW-1185">Reference proteome</keyword>
<reference evidence="2" key="1">
    <citation type="submission" date="2021-01" db="EMBL/GenBank/DDBJ databases">
        <title>Whole genome shotgun sequence of Acrocarpospora phusangensis NBRC 108782.</title>
        <authorList>
            <person name="Komaki H."/>
            <person name="Tamura T."/>
        </authorList>
    </citation>
    <scope>NUCLEOTIDE SEQUENCE</scope>
    <source>
        <strain evidence="2">NBRC 108782</strain>
    </source>
</reference>
<organism evidence="2 3">
    <name type="scientific">Acrocarpospora phusangensis</name>
    <dbReference type="NCBI Taxonomy" id="1070424"/>
    <lineage>
        <taxon>Bacteria</taxon>
        <taxon>Bacillati</taxon>
        <taxon>Actinomycetota</taxon>
        <taxon>Actinomycetes</taxon>
        <taxon>Streptosporangiales</taxon>
        <taxon>Streptosporangiaceae</taxon>
        <taxon>Acrocarpospora</taxon>
    </lineage>
</organism>
<gene>
    <name evidence="2" type="ORF">Aph01nite_49520</name>
</gene>
<feature type="compositionally biased region" description="Basic and acidic residues" evidence="1">
    <location>
        <begin position="72"/>
        <end position="85"/>
    </location>
</feature>
<evidence type="ECO:0000256" key="1">
    <source>
        <dbReference type="SAM" id="MobiDB-lite"/>
    </source>
</evidence>
<comment type="caution">
    <text evidence="2">The sequence shown here is derived from an EMBL/GenBank/DDBJ whole genome shotgun (WGS) entry which is preliminary data.</text>
</comment>
<dbReference type="Proteomes" id="UP000640052">
    <property type="component" value="Unassembled WGS sequence"/>
</dbReference>
<evidence type="ECO:0000313" key="3">
    <source>
        <dbReference type="Proteomes" id="UP000640052"/>
    </source>
</evidence>
<dbReference type="AlphaFoldDB" id="A0A919UQA8"/>
<feature type="compositionally biased region" description="Basic and acidic residues" evidence="1">
    <location>
        <begin position="24"/>
        <end position="34"/>
    </location>
</feature>
<protein>
    <submittedName>
        <fullName evidence="2">Uncharacterized protein</fullName>
    </submittedName>
</protein>
<proteinExistence type="predicted"/>
<name>A0A919UQA8_9ACTN</name>